<organism evidence="2 3">
    <name type="scientific">Corchorus capsularis</name>
    <name type="common">Jute</name>
    <dbReference type="NCBI Taxonomy" id="210143"/>
    <lineage>
        <taxon>Eukaryota</taxon>
        <taxon>Viridiplantae</taxon>
        <taxon>Streptophyta</taxon>
        <taxon>Embryophyta</taxon>
        <taxon>Tracheophyta</taxon>
        <taxon>Spermatophyta</taxon>
        <taxon>Magnoliopsida</taxon>
        <taxon>eudicotyledons</taxon>
        <taxon>Gunneridae</taxon>
        <taxon>Pentapetalae</taxon>
        <taxon>rosids</taxon>
        <taxon>malvids</taxon>
        <taxon>Malvales</taxon>
        <taxon>Malvaceae</taxon>
        <taxon>Grewioideae</taxon>
        <taxon>Apeibeae</taxon>
        <taxon>Corchorus</taxon>
    </lineage>
</organism>
<accession>A0A1R3GAG5</accession>
<dbReference type="Gramene" id="OMO55051">
    <property type="protein sequence ID" value="OMO55051"/>
    <property type="gene ID" value="CCACVL1_27427"/>
</dbReference>
<evidence type="ECO:0000256" key="1">
    <source>
        <dbReference type="SAM" id="MobiDB-lite"/>
    </source>
</evidence>
<keyword evidence="3" id="KW-1185">Reference proteome</keyword>
<proteinExistence type="predicted"/>
<comment type="caution">
    <text evidence="2">The sequence shown here is derived from an EMBL/GenBank/DDBJ whole genome shotgun (WGS) entry which is preliminary data.</text>
</comment>
<evidence type="ECO:0000313" key="3">
    <source>
        <dbReference type="Proteomes" id="UP000188268"/>
    </source>
</evidence>
<gene>
    <name evidence="2" type="ORF">CCACVL1_27427</name>
</gene>
<dbReference type="EMBL" id="AWWV01014781">
    <property type="protein sequence ID" value="OMO55051.1"/>
    <property type="molecule type" value="Genomic_DNA"/>
</dbReference>
<dbReference type="AlphaFoldDB" id="A0A1R3GAG5"/>
<protein>
    <submittedName>
        <fullName evidence="2">Uncharacterized protein</fullName>
    </submittedName>
</protein>
<reference evidence="2 3" key="1">
    <citation type="submission" date="2013-09" db="EMBL/GenBank/DDBJ databases">
        <title>Corchorus capsularis genome sequencing.</title>
        <authorList>
            <person name="Alam M."/>
            <person name="Haque M.S."/>
            <person name="Islam M.S."/>
            <person name="Emdad E.M."/>
            <person name="Islam M.M."/>
            <person name="Ahmed B."/>
            <person name="Halim A."/>
            <person name="Hossen Q.M.M."/>
            <person name="Hossain M.Z."/>
            <person name="Ahmed R."/>
            <person name="Khan M.M."/>
            <person name="Islam R."/>
            <person name="Rashid M.M."/>
            <person name="Khan S.A."/>
            <person name="Rahman M.S."/>
            <person name="Alam M."/>
        </authorList>
    </citation>
    <scope>NUCLEOTIDE SEQUENCE [LARGE SCALE GENOMIC DNA]</scope>
    <source>
        <strain evidence="3">cv. CVL-1</strain>
        <tissue evidence="2">Whole seedling</tissue>
    </source>
</reference>
<sequence length="80" mass="9579">MELEGRMYYCRRETEEREAATAAKRVRYCPKQNQNRANRKKNSESTKYRNSDIDIDNWRLTIDSSFLKHVASFYKYTSAS</sequence>
<feature type="region of interest" description="Disordered" evidence="1">
    <location>
        <begin position="21"/>
        <end position="48"/>
    </location>
</feature>
<evidence type="ECO:0000313" key="2">
    <source>
        <dbReference type="EMBL" id="OMO55051.1"/>
    </source>
</evidence>
<dbReference type="Proteomes" id="UP000188268">
    <property type="component" value="Unassembled WGS sequence"/>
</dbReference>
<name>A0A1R3GAG5_COCAP</name>